<dbReference type="Proteomes" id="UP000002217">
    <property type="component" value="Chromosome"/>
</dbReference>
<evidence type="ECO:0000259" key="5">
    <source>
        <dbReference type="PROSITE" id="PS50905"/>
    </source>
</evidence>
<evidence type="ECO:0000256" key="1">
    <source>
        <dbReference type="ARBA" id="ARBA00001965"/>
    </source>
</evidence>
<proteinExistence type="predicted"/>
<comment type="cofactor">
    <cofactor evidence="1">
        <name>Fe(3+)</name>
        <dbReference type="ChEBI" id="CHEBI:29034"/>
    </cofactor>
</comment>
<keyword evidence="3" id="KW-0249">Electron transport</keyword>
<sequence>MAAFAGESQANRKYLAFAKKAQHEGKEKIARLFTAAAEAETIHALKHLDVAGKVSSTSDNLKVAVEGETYESDVMYPQFIEQAKADNNQRAFKTFDLALGAEKVHAELYQKALKDLEATGDLKAESIHLCPICGYIELDHAPERCPVCGAKGSVFKQY</sequence>
<dbReference type="Pfam" id="PF21349">
    <property type="entry name" value="RUBY_RBDX"/>
    <property type="match status" value="1"/>
</dbReference>
<dbReference type="GO" id="GO:0016491">
    <property type="term" value="F:oxidoreductase activity"/>
    <property type="evidence" value="ECO:0007669"/>
    <property type="project" value="InterPro"/>
</dbReference>
<protein>
    <submittedName>
        <fullName evidence="6">Rubrerythrin</fullName>
    </submittedName>
</protein>
<dbReference type="InterPro" id="IPR009040">
    <property type="entry name" value="Ferritin-like_diiron"/>
</dbReference>
<dbReference type="AlphaFoldDB" id="C8VVW1"/>
<dbReference type="eggNOG" id="COG1592">
    <property type="taxonomic scope" value="Bacteria"/>
</dbReference>
<evidence type="ECO:0000313" key="7">
    <source>
        <dbReference type="Proteomes" id="UP000002217"/>
    </source>
</evidence>
<dbReference type="GO" id="GO:0005506">
    <property type="term" value="F:iron ion binding"/>
    <property type="evidence" value="ECO:0007669"/>
    <property type="project" value="InterPro"/>
</dbReference>
<dbReference type="InterPro" id="IPR003251">
    <property type="entry name" value="Rr_diiron-bd_dom"/>
</dbReference>
<dbReference type="PROSITE" id="PS50903">
    <property type="entry name" value="RUBREDOXIN_LIKE"/>
    <property type="match status" value="1"/>
</dbReference>
<keyword evidence="2" id="KW-0813">Transport</keyword>
<dbReference type="InterPro" id="IPR012347">
    <property type="entry name" value="Ferritin-like"/>
</dbReference>
<dbReference type="PROSITE" id="PS50905">
    <property type="entry name" value="FERRITIN_LIKE"/>
    <property type="match status" value="1"/>
</dbReference>
<evidence type="ECO:0000313" key="6">
    <source>
        <dbReference type="EMBL" id="ACV64248.1"/>
    </source>
</evidence>
<evidence type="ECO:0000259" key="4">
    <source>
        <dbReference type="PROSITE" id="PS50903"/>
    </source>
</evidence>
<dbReference type="HOGENOM" id="CLU_095256_1_0_9"/>
<accession>C8VVW1</accession>
<dbReference type="InterPro" id="IPR024934">
    <property type="entry name" value="Rubredoxin-like_dom"/>
</dbReference>
<gene>
    <name evidence="6" type="ordered locus">Dtox_3532</name>
</gene>
<dbReference type="Pfam" id="PF02915">
    <property type="entry name" value="Rubrerythrin"/>
    <property type="match status" value="1"/>
</dbReference>
<dbReference type="CDD" id="cd01041">
    <property type="entry name" value="Rubrerythrin"/>
    <property type="match status" value="1"/>
</dbReference>
<dbReference type="Gene3D" id="1.20.1260.10">
    <property type="match status" value="1"/>
</dbReference>
<feature type="domain" description="Rubredoxin-like" evidence="4">
    <location>
        <begin position="125"/>
        <end position="158"/>
    </location>
</feature>
<dbReference type="InterPro" id="IPR052753">
    <property type="entry name" value="Rbr2/Nigerythrin"/>
</dbReference>
<evidence type="ECO:0000256" key="3">
    <source>
        <dbReference type="ARBA" id="ARBA00022982"/>
    </source>
</evidence>
<dbReference type="RefSeq" id="WP_015758938.1">
    <property type="nucleotide sequence ID" value="NC_013216.1"/>
</dbReference>
<organism evidence="6 7">
    <name type="scientific">Desulfofarcimen acetoxidans (strain ATCC 49208 / DSM 771 / KCTC 5769 / VKM B-1644 / 5575)</name>
    <name type="common">Desulfotomaculum acetoxidans</name>
    <dbReference type="NCBI Taxonomy" id="485916"/>
    <lineage>
        <taxon>Bacteria</taxon>
        <taxon>Bacillati</taxon>
        <taxon>Bacillota</taxon>
        <taxon>Clostridia</taxon>
        <taxon>Eubacteriales</taxon>
        <taxon>Peptococcaceae</taxon>
        <taxon>Desulfofarcimen</taxon>
    </lineage>
</organism>
<dbReference type="KEGG" id="dae:Dtox_3532"/>
<keyword evidence="7" id="KW-1185">Reference proteome</keyword>
<dbReference type="STRING" id="485916.Dtox_3532"/>
<name>C8VVW1_DESAS</name>
<dbReference type="SUPFAM" id="SSF47240">
    <property type="entry name" value="Ferritin-like"/>
    <property type="match status" value="1"/>
</dbReference>
<dbReference type="PANTHER" id="PTHR33746:SF4">
    <property type="entry name" value="RUBRERYTHRIN"/>
    <property type="match status" value="1"/>
</dbReference>
<dbReference type="PANTHER" id="PTHR33746">
    <property type="entry name" value="RUBRERYTHRIN"/>
    <property type="match status" value="1"/>
</dbReference>
<dbReference type="Gene3D" id="2.20.28.10">
    <property type="match status" value="1"/>
</dbReference>
<dbReference type="InterPro" id="IPR009078">
    <property type="entry name" value="Ferritin-like_SF"/>
</dbReference>
<dbReference type="SUPFAM" id="SSF57802">
    <property type="entry name" value="Rubredoxin-like"/>
    <property type="match status" value="1"/>
</dbReference>
<reference evidence="6 7" key="1">
    <citation type="journal article" date="2009" name="Stand. Genomic Sci.">
        <title>Complete genome sequence of Desulfotomaculum acetoxidans type strain (5575).</title>
        <authorList>
            <person name="Spring S."/>
            <person name="Lapidus A."/>
            <person name="Schroder M."/>
            <person name="Gleim D."/>
            <person name="Sims D."/>
            <person name="Meincke L."/>
            <person name="Glavina Del Rio T."/>
            <person name="Tice H."/>
            <person name="Copeland A."/>
            <person name="Cheng J.F."/>
            <person name="Lucas S."/>
            <person name="Chen F."/>
            <person name="Nolan M."/>
            <person name="Bruce D."/>
            <person name="Goodwin L."/>
            <person name="Pitluck S."/>
            <person name="Ivanova N."/>
            <person name="Mavromatis K."/>
            <person name="Mikhailova N."/>
            <person name="Pati A."/>
            <person name="Chen A."/>
            <person name="Palaniappan K."/>
            <person name="Land M."/>
            <person name="Hauser L."/>
            <person name="Chang Y.J."/>
            <person name="Jeffries C.D."/>
            <person name="Chain P."/>
            <person name="Saunders E."/>
            <person name="Brettin T."/>
            <person name="Detter J.C."/>
            <person name="Goker M."/>
            <person name="Bristow J."/>
            <person name="Eisen J.A."/>
            <person name="Markowitz V."/>
            <person name="Hugenholtz P."/>
            <person name="Kyrpides N.C."/>
            <person name="Klenk H.P."/>
            <person name="Han C."/>
        </authorList>
    </citation>
    <scope>NUCLEOTIDE SEQUENCE [LARGE SCALE GENOMIC DNA]</scope>
    <source>
        <strain evidence="7">ATCC 49208 / DSM 771 / VKM B-1644</strain>
    </source>
</reference>
<dbReference type="EMBL" id="CP001720">
    <property type="protein sequence ID" value="ACV64248.1"/>
    <property type="molecule type" value="Genomic_DNA"/>
</dbReference>
<feature type="domain" description="Ferritin-like diiron" evidence="5">
    <location>
        <begin position="1"/>
        <end position="120"/>
    </location>
</feature>
<dbReference type="InterPro" id="IPR048574">
    <property type="entry name" value="RUBY_RBDX"/>
</dbReference>
<evidence type="ECO:0000256" key="2">
    <source>
        <dbReference type="ARBA" id="ARBA00022448"/>
    </source>
</evidence>